<evidence type="ECO:0000256" key="1">
    <source>
        <dbReference type="PROSITE-ProRule" id="PRU00325"/>
    </source>
</evidence>
<proteinExistence type="predicted"/>
<dbReference type="InterPro" id="IPR007527">
    <property type="entry name" value="Znf_SWIM"/>
</dbReference>
<dbReference type="OrthoDB" id="196752at2157"/>
<dbReference type="GeneID" id="97550193"/>
<dbReference type="RefSeq" id="WP_109969260.1">
    <property type="nucleotide sequence ID" value="NZ_CP176093.1"/>
</dbReference>
<dbReference type="PANTHER" id="PTHR38133">
    <property type="entry name" value="SLR1429 PROTEIN"/>
    <property type="match status" value="1"/>
</dbReference>
<organism evidence="3 4">
    <name type="scientific">Methanospirillum lacunae</name>
    <dbReference type="NCBI Taxonomy" id="668570"/>
    <lineage>
        <taxon>Archaea</taxon>
        <taxon>Methanobacteriati</taxon>
        <taxon>Methanobacteriota</taxon>
        <taxon>Stenosarchaea group</taxon>
        <taxon>Methanomicrobia</taxon>
        <taxon>Methanomicrobiales</taxon>
        <taxon>Methanospirillaceae</taxon>
        <taxon>Methanospirillum</taxon>
    </lineage>
</organism>
<evidence type="ECO:0000313" key="4">
    <source>
        <dbReference type="Proteomes" id="UP000245657"/>
    </source>
</evidence>
<dbReference type="GO" id="GO:0008270">
    <property type="term" value="F:zinc ion binding"/>
    <property type="evidence" value="ECO:0007669"/>
    <property type="project" value="UniProtKB-KW"/>
</dbReference>
<accession>A0A2V2N7U9</accession>
<dbReference type="EMBL" id="QGMY01000008">
    <property type="protein sequence ID" value="PWR71641.1"/>
    <property type="molecule type" value="Genomic_DNA"/>
</dbReference>
<comment type="caution">
    <text evidence="3">The sequence shown here is derived from an EMBL/GenBank/DDBJ whole genome shotgun (WGS) entry which is preliminary data.</text>
</comment>
<keyword evidence="1" id="KW-0479">Metal-binding</keyword>
<keyword evidence="1" id="KW-0862">Zinc</keyword>
<dbReference type="PROSITE" id="PS50966">
    <property type="entry name" value="ZF_SWIM"/>
    <property type="match status" value="1"/>
</dbReference>
<name>A0A2V2N7U9_9EURY</name>
<dbReference type="AlphaFoldDB" id="A0A2V2N7U9"/>
<keyword evidence="4" id="KW-1185">Reference proteome</keyword>
<protein>
    <recommendedName>
        <fullName evidence="2">SWIM-type domain-containing protein</fullName>
    </recommendedName>
</protein>
<gene>
    <name evidence="3" type="ORF">DK846_12385</name>
</gene>
<dbReference type="PANTHER" id="PTHR38133:SF1">
    <property type="entry name" value="SLR1429 PROTEIN"/>
    <property type="match status" value="1"/>
</dbReference>
<keyword evidence="1" id="KW-0863">Zinc-finger</keyword>
<evidence type="ECO:0000259" key="2">
    <source>
        <dbReference type="PROSITE" id="PS50966"/>
    </source>
</evidence>
<evidence type="ECO:0000313" key="3">
    <source>
        <dbReference type="EMBL" id="PWR71641.1"/>
    </source>
</evidence>
<dbReference type="Proteomes" id="UP000245657">
    <property type="component" value="Unassembled WGS sequence"/>
</dbReference>
<reference evidence="3 4" key="1">
    <citation type="submission" date="2018-05" db="EMBL/GenBank/DDBJ databases">
        <title>Draft genome of Methanospirillum lacunae Ki8-1.</title>
        <authorList>
            <person name="Dueholm M.S."/>
            <person name="Nielsen P.H."/>
            <person name="Bakmann L.F."/>
            <person name="Otzen D.E."/>
        </authorList>
    </citation>
    <scope>NUCLEOTIDE SEQUENCE [LARGE SCALE GENOMIC DNA]</scope>
    <source>
        <strain evidence="3 4">Ki8-1</strain>
    </source>
</reference>
<sequence>MPLHTAPIPLTPILSSQRGSVGDTWWGRKFLEVMLKSNDYIRLNAGKSYARNGQVQWIEASPCSVEAKVSGSYIYAVRIRFLPISDESWKKMRALISDEASFAARLMAGSVPEAMERRLAKERLSLFPKVDPKSKGCNCPDRGSPCKHEAAIYFLLAENIDKDPFLLFLLFGKTKEEVLSGLREARSVQPEVSEKPEVSILNSGSSDSYYCMGASLPDICPVSSIPDEQSMKKALFDQLGKCPVPLGDASLGAVIAELYPRAAKVASRWALQMKSEDPDSS</sequence>
<feature type="domain" description="SWIM-type" evidence="2">
    <location>
        <begin position="122"/>
        <end position="157"/>
    </location>
</feature>